<reference evidence="5 6" key="1">
    <citation type="submission" date="2019-03" db="EMBL/GenBank/DDBJ databases">
        <title>Genomic Encyclopedia of Type Strains, Phase IV (KMG-IV): sequencing the most valuable type-strain genomes for metagenomic binning, comparative biology and taxonomic classification.</title>
        <authorList>
            <person name="Goeker M."/>
        </authorList>
    </citation>
    <scope>NUCLEOTIDE SEQUENCE [LARGE SCALE GENOMIC DNA]</scope>
    <source>
        <strain evidence="5 6">DSM 23802</strain>
    </source>
</reference>
<dbReference type="Gene3D" id="1.10.10.60">
    <property type="entry name" value="Homeodomain-like"/>
    <property type="match status" value="1"/>
</dbReference>
<dbReference type="GO" id="GO:0003677">
    <property type="term" value="F:DNA binding"/>
    <property type="evidence" value="ECO:0007669"/>
    <property type="project" value="UniProtKB-UniRule"/>
</dbReference>
<evidence type="ECO:0000259" key="4">
    <source>
        <dbReference type="PROSITE" id="PS50977"/>
    </source>
</evidence>
<accession>A0A4R3KHF5</accession>
<dbReference type="InterPro" id="IPR001647">
    <property type="entry name" value="HTH_TetR"/>
</dbReference>
<dbReference type="Pfam" id="PF00440">
    <property type="entry name" value="TetR_N"/>
    <property type="match status" value="1"/>
</dbReference>
<dbReference type="Gene3D" id="1.10.357.10">
    <property type="entry name" value="Tetracycline Repressor, domain 2"/>
    <property type="match status" value="1"/>
</dbReference>
<dbReference type="PANTHER" id="PTHR43479:SF11">
    <property type="entry name" value="ACREF_ENVCD OPERON REPRESSOR-RELATED"/>
    <property type="match status" value="1"/>
</dbReference>
<evidence type="ECO:0000256" key="3">
    <source>
        <dbReference type="PROSITE-ProRule" id="PRU00335"/>
    </source>
</evidence>
<dbReference type="EMBL" id="SMAB01000009">
    <property type="protein sequence ID" value="TCS82459.1"/>
    <property type="molecule type" value="Genomic_DNA"/>
</dbReference>
<keyword evidence="1" id="KW-0678">Repressor</keyword>
<name>A0A4R3KHF5_9BACI</name>
<dbReference type="InterPro" id="IPR009057">
    <property type="entry name" value="Homeodomain-like_sf"/>
</dbReference>
<sequence>MEYPKAIKQTAWRLFSENGIKNTSIEMICKELQISKKTFYKYFDNKKELIRSIVHDNFSVFQDLFNTSMIEQLSPITTFLRFIQQLRRMTHGEYSSNEQDTKFFYPMYPNIMIELPLLYPHIWEEIDQFRHSLLERIAYLLENEKEDFIKETIHVKVISRILFAMIETVIHPLFLQQNNISFDQAFHSAMTILFTGIIKEEKQTEIMERIYTSGEAQD</sequence>
<dbReference type="InterPro" id="IPR050624">
    <property type="entry name" value="HTH-type_Tx_Regulator"/>
</dbReference>
<keyword evidence="2 3" id="KW-0238">DNA-binding</keyword>
<protein>
    <submittedName>
        <fullName evidence="5">TetR family transcriptional regulator</fullName>
    </submittedName>
</protein>
<evidence type="ECO:0000313" key="6">
    <source>
        <dbReference type="Proteomes" id="UP000295788"/>
    </source>
</evidence>
<gene>
    <name evidence="5" type="ORF">EDD72_10926</name>
</gene>
<evidence type="ECO:0000256" key="1">
    <source>
        <dbReference type="ARBA" id="ARBA00022491"/>
    </source>
</evidence>
<proteinExistence type="predicted"/>
<dbReference type="SUPFAM" id="SSF48498">
    <property type="entry name" value="Tetracyclin repressor-like, C-terminal domain"/>
    <property type="match status" value="1"/>
</dbReference>
<dbReference type="PRINTS" id="PR00455">
    <property type="entry name" value="HTHTETR"/>
</dbReference>
<dbReference type="InterPro" id="IPR036271">
    <property type="entry name" value="Tet_transcr_reg_TetR-rel_C_sf"/>
</dbReference>
<dbReference type="SUPFAM" id="SSF46689">
    <property type="entry name" value="Homeodomain-like"/>
    <property type="match status" value="1"/>
</dbReference>
<dbReference type="RefSeq" id="WP_165895002.1">
    <property type="nucleotide sequence ID" value="NZ_SMAB01000009.1"/>
</dbReference>
<organism evidence="5 6">
    <name type="scientific">Tepidibacillus fermentans</name>
    <dbReference type="NCBI Taxonomy" id="1281767"/>
    <lineage>
        <taxon>Bacteria</taxon>
        <taxon>Bacillati</taxon>
        <taxon>Bacillota</taxon>
        <taxon>Bacilli</taxon>
        <taxon>Bacillales</taxon>
        <taxon>Bacillaceae</taxon>
        <taxon>Tepidibacillus</taxon>
    </lineage>
</organism>
<keyword evidence="6" id="KW-1185">Reference proteome</keyword>
<dbReference type="PANTHER" id="PTHR43479">
    <property type="entry name" value="ACREF/ENVCD OPERON REPRESSOR-RELATED"/>
    <property type="match status" value="1"/>
</dbReference>
<dbReference type="AlphaFoldDB" id="A0A4R3KHF5"/>
<evidence type="ECO:0000256" key="2">
    <source>
        <dbReference type="ARBA" id="ARBA00023125"/>
    </source>
</evidence>
<dbReference type="Proteomes" id="UP000295788">
    <property type="component" value="Unassembled WGS sequence"/>
</dbReference>
<dbReference type="PROSITE" id="PS50977">
    <property type="entry name" value="HTH_TETR_2"/>
    <property type="match status" value="1"/>
</dbReference>
<comment type="caution">
    <text evidence="5">The sequence shown here is derived from an EMBL/GenBank/DDBJ whole genome shotgun (WGS) entry which is preliminary data.</text>
</comment>
<feature type="DNA-binding region" description="H-T-H motif" evidence="3">
    <location>
        <begin position="24"/>
        <end position="43"/>
    </location>
</feature>
<evidence type="ECO:0000313" key="5">
    <source>
        <dbReference type="EMBL" id="TCS82459.1"/>
    </source>
</evidence>
<feature type="domain" description="HTH tetR-type" evidence="4">
    <location>
        <begin position="1"/>
        <end position="61"/>
    </location>
</feature>